<evidence type="ECO:0000313" key="3">
    <source>
        <dbReference type="EMBL" id="KAG4416027.1"/>
    </source>
</evidence>
<feature type="domain" description="Clr5" evidence="2">
    <location>
        <begin position="1"/>
        <end position="52"/>
    </location>
</feature>
<comment type="caution">
    <text evidence="3">The sequence shown here is derived from an EMBL/GenBank/DDBJ whole genome shotgun (WGS) entry which is preliminary data.</text>
</comment>
<dbReference type="InterPro" id="IPR025676">
    <property type="entry name" value="Clr5_dom"/>
</dbReference>
<gene>
    <name evidence="3" type="ORF">IFR04_010852</name>
</gene>
<feature type="region of interest" description="Disordered" evidence="1">
    <location>
        <begin position="60"/>
        <end position="104"/>
    </location>
</feature>
<feature type="compositionally biased region" description="Polar residues" evidence="1">
    <location>
        <begin position="81"/>
        <end position="91"/>
    </location>
</feature>
<reference evidence="3" key="1">
    <citation type="submission" date="2021-02" db="EMBL/GenBank/DDBJ databases">
        <title>Genome sequence Cadophora malorum strain M34.</title>
        <authorList>
            <person name="Stefanovic E."/>
            <person name="Vu D."/>
            <person name="Scully C."/>
            <person name="Dijksterhuis J."/>
            <person name="Roader J."/>
            <person name="Houbraken J."/>
        </authorList>
    </citation>
    <scope>NUCLEOTIDE SEQUENCE</scope>
    <source>
        <strain evidence="3">M34</strain>
    </source>
</reference>
<dbReference type="OrthoDB" id="823504at2759"/>
<proteinExistence type="predicted"/>
<evidence type="ECO:0000259" key="2">
    <source>
        <dbReference type="Pfam" id="PF14420"/>
    </source>
</evidence>
<dbReference type="AlphaFoldDB" id="A0A8H7TBD2"/>
<feature type="compositionally biased region" description="Low complexity" evidence="1">
    <location>
        <begin position="69"/>
        <end position="80"/>
    </location>
</feature>
<feature type="compositionally biased region" description="Low complexity" evidence="1">
    <location>
        <begin position="92"/>
        <end position="104"/>
    </location>
</feature>
<name>A0A8H7TBD2_9HELO</name>
<protein>
    <recommendedName>
        <fullName evidence="2">Clr5 domain-containing protein</fullName>
    </recommendedName>
</protein>
<dbReference type="EMBL" id="JAFJYH010000200">
    <property type="protein sequence ID" value="KAG4416027.1"/>
    <property type="molecule type" value="Genomic_DNA"/>
</dbReference>
<dbReference type="Proteomes" id="UP000664132">
    <property type="component" value="Unassembled WGS sequence"/>
</dbReference>
<feature type="compositionally biased region" description="Low complexity" evidence="1">
    <location>
        <begin position="121"/>
        <end position="131"/>
    </location>
</feature>
<organism evidence="3 4">
    <name type="scientific">Cadophora malorum</name>
    <dbReference type="NCBI Taxonomy" id="108018"/>
    <lineage>
        <taxon>Eukaryota</taxon>
        <taxon>Fungi</taxon>
        <taxon>Dikarya</taxon>
        <taxon>Ascomycota</taxon>
        <taxon>Pezizomycotina</taxon>
        <taxon>Leotiomycetes</taxon>
        <taxon>Helotiales</taxon>
        <taxon>Ploettnerulaceae</taxon>
        <taxon>Cadophora</taxon>
    </lineage>
</organism>
<accession>A0A8H7TBD2</accession>
<keyword evidence="4" id="KW-1185">Reference proteome</keyword>
<feature type="compositionally biased region" description="Polar residues" evidence="1">
    <location>
        <begin position="132"/>
        <end position="148"/>
    </location>
</feature>
<dbReference type="Pfam" id="PF14420">
    <property type="entry name" value="Clr5"/>
    <property type="match status" value="1"/>
</dbReference>
<evidence type="ECO:0000256" key="1">
    <source>
        <dbReference type="SAM" id="MobiDB-lite"/>
    </source>
</evidence>
<evidence type="ECO:0000313" key="4">
    <source>
        <dbReference type="Proteomes" id="UP000664132"/>
    </source>
</evidence>
<sequence length="373" mass="42938">MPKNWDFYKDEIENLYIRQGFTLGKVRDVMTREHNFTASARSYKMKLDEWKMWKYRSKTGDQSHHSEFSSSTPEPAQSSSRNSSPNKYIQTLSDGNYSSNLSSPSTQSESLSFMYQPFSPVTTSSSSSSVTHFAQSPSHRSSMSQDLSGLSIQEDPLVNSSLMFFSTRTDSESLRLLSMSTELAPRTLEILLRNWEPGGEYFKSAIRFLQQSHYCQTIVGVNWTRWNHRDETLFDLVDENVLEDEQPQVFVALLTADLKVGHELAQLNAPWAQSWRSAAQQRDWGRAKDYLAAMGVHHLLWQCAFVVIAKSFLERNNSRIRGWVKGTPFPDGSHRQNYAILDDCREHSLGTDSWSYAHLWSCMDEEQLRYLFA</sequence>
<feature type="region of interest" description="Disordered" evidence="1">
    <location>
        <begin position="121"/>
        <end position="148"/>
    </location>
</feature>